<dbReference type="GO" id="GO:0000981">
    <property type="term" value="F:DNA-binding transcription factor activity, RNA polymerase II-specific"/>
    <property type="evidence" value="ECO:0007669"/>
    <property type="project" value="TreeGrafter"/>
</dbReference>
<comment type="caution">
    <text evidence="7">The sequence shown here is derived from an EMBL/GenBank/DDBJ whole genome shotgun (WGS) entry which is preliminary data.</text>
</comment>
<feature type="region of interest" description="Disordered" evidence="5">
    <location>
        <begin position="1"/>
        <end position="24"/>
    </location>
</feature>
<keyword evidence="8" id="KW-1185">Reference proteome</keyword>
<dbReference type="AlphaFoldDB" id="A0A4S4M1H2"/>
<dbReference type="Gene3D" id="4.10.280.10">
    <property type="entry name" value="Helix-loop-helix DNA-binding domain"/>
    <property type="match status" value="1"/>
</dbReference>
<reference evidence="7 8" key="1">
    <citation type="submission" date="2019-02" db="EMBL/GenBank/DDBJ databases">
        <title>Genome sequencing of the rare red list fungi Antrodiella citrinella (Flaviporus citrinellus).</title>
        <authorList>
            <person name="Buettner E."/>
            <person name="Kellner H."/>
        </authorList>
    </citation>
    <scope>NUCLEOTIDE SEQUENCE [LARGE SCALE GENOMIC DNA]</scope>
    <source>
        <strain evidence="7 8">DSM 108506</strain>
    </source>
</reference>
<feature type="compositionally biased region" description="Low complexity" evidence="5">
    <location>
        <begin position="126"/>
        <end position="147"/>
    </location>
</feature>
<dbReference type="OrthoDB" id="690068at2759"/>
<dbReference type="InterPro" id="IPR011598">
    <property type="entry name" value="bHLH_dom"/>
</dbReference>
<feature type="compositionally biased region" description="Low complexity" evidence="5">
    <location>
        <begin position="246"/>
        <end position="262"/>
    </location>
</feature>
<dbReference type="Pfam" id="PF00010">
    <property type="entry name" value="HLH"/>
    <property type="match status" value="1"/>
</dbReference>
<proteinExistence type="predicted"/>
<dbReference type="PANTHER" id="PTHR46117:SF3">
    <property type="entry name" value="FI24210P1"/>
    <property type="match status" value="1"/>
</dbReference>
<feature type="compositionally biased region" description="Basic and acidic residues" evidence="5">
    <location>
        <begin position="13"/>
        <end position="24"/>
    </location>
</feature>
<evidence type="ECO:0000256" key="5">
    <source>
        <dbReference type="SAM" id="MobiDB-lite"/>
    </source>
</evidence>
<evidence type="ECO:0000259" key="6">
    <source>
        <dbReference type="PROSITE" id="PS50888"/>
    </source>
</evidence>
<organism evidence="7 8">
    <name type="scientific">Antrodiella citrinella</name>
    <dbReference type="NCBI Taxonomy" id="2447956"/>
    <lineage>
        <taxon>Eukaryota</taxon>
        <taxon>Fungi</taxon>
        <taxon>Dikarya</taxon>
        <taxon>Basidiomycota</taxon>
        <taxon>Agaricomycotina</taxon>
        <taxon>Agaricomycetes</taxon>
        <taxon>Polyporales</taxon>
        <taxon>Steccherinaceae</taxon>
        <taxon>Antrodiella</taxon>
    </lineage>
</organism>
<feature type="region of interest" description="Disordered" evidence="5">
    <location>
        <begin position="43"/>
        <end position="81"/>
    </location>
</feature>
<keyword evidence="3" id="KW-0804">Transcription</keyword>
<feature type="compositionally biased region" description="Basic and acidic residues" evidence="5">
    <location>
        <begin position="235"/>
        <end position="244"/>
    </location>
</feature>
<dbReference type="InterPro" id="IPR036638">
    <property type="entry name" value="HLH_DNA-bd_sf"/>
</dbReference>
<keyword evidence="4" id="KW-0539">Nucleus</keyword>
<gene>
    <name evidence="7" type="ORF">EUX98_g8908</name>
</gene>
<name>A0A4S4M1H2_9APHY</name>
<dbReference type="GO" id="GO:0046983">
    <property type="term" value="F:protein dimerization activity"/>
    <property type="evidence" value="ECO:0007669"/>
    <property type="project" value="InterPro"/>
</dbReference>
<feature type="compositionally biased region" description="Basic and acidic residues" evidence="5">
    <location>
        <begin position="69"/>
        <end position="81"/>
    </location>
</feature>
<feature type="region of interest" description="Disordered" evidence="5">
    <location>
        <begin position="123"/>
        <end position="303"/>
    </location>
</feature>
<feature type="compositionally biased region" description="Acidic residues" evidence="5">
    <location>
        <begin position="199"/>
        <end position="210"/>
    </location>
</feature>
<evidence type="ECO:0000256" key="1">
    <source>
        <dbReference type="ARBA" id="ARBA00004123"/>
    </source>
</evidence>
<dbReference type="GO" id="GO:0000978">
    <property type="term" value="F:RNA polymerase II cis-regulatory region sequence-specific DNA binding"/>
    <property type="evidence" value="ECO:0007669"/>
    <property type="project" value="TreeGrafter"/>
</dbReference>
<protein>
    <recommendedName>
        <fullName evidence="6">BHLH domain-containing protein</fullName>
    </recommendedName>
</protein>
<feature type="compositionally biased region" description="Basic residues" evidence="5">
    <location>
        <begin position="1"/>
        <end position="12"/>
    </location>
</feature>
<evidence type="ECO:0000313" key="7">
    <source>
        <dbReference type="EMBL" id="THH18715.1"/>
    </source>
</evidence>
<dbReference type="GO" id="GO:0005634">
    <property type="term" value="C:nucleus"/>
    <property type="evidence" value="ECO:0007669"/>
    <property type="project" value="UniProtKB-SubCell"/>
</dbReference>
<feature type="domain" description="BHLH" evidence="6">
    <location>
        <begin position="9"/>
        <end position="102"/>
    </location>
</feature>
<accession>A0A4S4M1H2</accession>
<feature type="compositionally biased region" description="Low complexity" evidence="5">
    <location>
        <begin position="165"/>
        <end position="179"/>
    </location>
</feature>
<comment type="subcellular location">
    <subcellularLocation>
        <location evidence="1">Nucleus</location>
    </subcellularLocation>
</comment>
<evidence type="ECO:0000256" key="4">
    <source>
        <dbReference type="ARBA" id="ARBA00023242"/>
    </source>
</evidence>
<dbReference type="CDD" id="cd11387">
    <property type="entry name" value="bHLHzip_USF_MITF"/>
    <property type="match status" value="1"/>
</dbReference>
<dbReference type="EMBL" id="SGPM01000578">
    <property type="protein sequence ID" value="THH18715.1"/>
    <property type="molecule type" value="Genomic_DNA"/>
</dbReference>
<dbReference type="Proteomes" id="UP000308730">
    <property type="component" value="Unassembled WGS sequence"/>
</dbReference>
<sequence length="303" mass="32667">MLANEKRRRRRESHNAVERRRRDNINEKISELATLIPECLLDPAAPASAGNEDGLLSPTSPVDIDDEKETAKDKEAKDKDGAAVKANKGMILRKSVEYIRYLQQLVTAQASRNRDLEQQLQTYRNGGIPTPSSLSSLPSSNPLIPGSGEDDMGGLLLHDEVDGQLPSSLSSSSPSLTSTVVRKRSQSTTSKRFNGFELESVEEMDMEDDPSASGAGGGAESASTTKQFPRAESSGNDHDEDMERPSTMGGMSMSLSPSGSGSFDEDGASDDDGEGQQGQERGRKIGRRDAEVKVKEEAGMEMS</sequence>
<keyword evidence="2" id="KW-0805">Transcription regulation</keyword>
<feature type="compositionally biased region" description="Acidic residues" evidence="5">
    <location>
        <begin position="263"/>
        <end position="274"/>
    </location>
</feature>
<evidence type="ECO:0000256" key="2">
    <source>
        <dbReference type="ARBA" id="ARBA00023015"/>
    </source>
</evidence>
<feature type="compositionally biased region" description="Basic and acidic residues" evidence="5">
    <location>
        <begin position="280"/>
        <end position="303"/>
    </location>
</feature>
<dbReference type="PROSITE" id="PS50888">
    <property type="entry name" value="BHLH"/>
    <property type="match status" value="1"/>
</dbReference>
<evidence type="ECO:0000313" key="8">
    <source>
        <dbReference type="Proteomes" id="UP000308730"/>
    </source>
</evidence>
<evidence type="ECO:0000256" key="3">
    <source>
        <dbReference type="ARBA" id="ARBA00023163"/>
    </source>
</evidence>
<dbReference type="SUPFAM" id="SSF47459">
    <property type="entry name" value="HLH, helix-loop-helix DNA-binding domain"/>
    <property type="match status" value="1"/>
</dbReference>
<dbReference type="PANTHER" id="PTHR46117">
    <property type="entry name" value="FI24210P1"/>
    <property type="match status" value="1"/>
</dbReference>
<dbReference type="InterPro" id="IPR051732">
    <property type="entry name" value="USF"/>
</dbReference>
<dbReference type="SMART" id="SM00353">
    <property type="entry name" value="HLH"/>
    <property type="match status" value="1"/>
</dbReference>